<gene>
    <name evidence="1" type="primary">AlNc14C111G6402</name>
    <name evidence="1" type="ORF">ALNC14_072290</name>
</gene>
<reference evidence="1" key="1">
    <citation type="journal article" date="2011" name="PLoS Biol.">
        <title>Gene gain and loss during evolution of obligate parasitism in the white rust pathogen of Arabidopsis thaliana.</title>
        <authorList>
            <person name="Kemen E."/>
            <person name="Gardiner A."/>
            <person name="Schultz-Larsen T."/>
            <person name="Kemen A.C."/>
            <person name="Balmuth A.L."/>
            <person name="Robert-Seilaniantz A."/>
            <person name="Bailey K."/>
            <person name="Holub E."/>
            <person name="Studholme D.J."/>
            <person name="Maclean D."/>
            <person name="Jones J.D."/>
        </authorList>
    </citation>
    <scope>NUCLEOTIDE SEQUENCE</scope>
</reference>
<accession>F0WIK2</accession>
<name>F0WIK2_9STRA</name>
<proteinExistence type="predicted"/>
<evidence type="ECO:0000313" key="1">
    <source>
        <dbReference type="EMBL" id="CCA21086.1"/>
    </source>
</evidence>
<reference evidence="1" key="2">
    <citation type="submission" date="2011-02" db="EMBL/GenBank/DDBJ databases">
        <authorList>
            <person name="MacLean D."/>
        </authorList>
    </citation>
    <scope>NUCLEOTIDE SEQUENCE</scope>
</reference>
<dbReference type="HOGENOM" id="CLU_2431550_0_0_1"/>
<sequence length="91" mass="10816">MCTEFRANRRRFTQRITSIVETTVTMHILRIRRLNSSFFRKKNQPLKLSSDESLSFYKHSILRYSSNVFLRSASITKKLFSLIDINQTSPR</sequence>
<protein>
    <submittedName>
        <fullName evidence="1">AlNc14C111G6402 protein</fullName>
    </submittedName>
</protein>
<dbReference type="EMBL" id="FR824156">
    <property type="protein sequence ID" value="CCA21086.1"/>
    <property type="molecule type" value="Genomic_DNA"/>
</dbReference>
<organism evidence="1">
    <name type="scientific">Albugo laibachii Nc14</name>
    <dbReference type="NCBI Taxonomy" id="890382"/>
    <lineage>
        <taxon>Eukaryota</taxon>
        <taxon>Sar</taxon>
        <taxon>Stramenopiles</taxon>
        <taxon>Oomycota</taxon>
        <taxon>Peronosporomycetes</taxon>
        <taxon>Albuginales</taxon>
        <taxon>Albuginaceae</taxon>
        <taxon>Albugo</taxon>
    </lineage>
</organism>
<dbReference type="AlphaFoldDB" id="F0WIK2"/>